<reference evidence="1" key="1">
    <citation type="submission" date="2024-06" db="EMBL/GenBank/DDBJ databases">
        <authorList>
            <person name="Ashkenazi R."/>
            <person name="Lipszyc R.R."/>
            <person name="Braunstein R."/>
            <person name="Yerushalmy O."/>
            <person name="Alkalay-Oren S."/>
            <person name="Coppenhagn-Glazer S."/>
            <person name="Hazan R."/>
        </authorList>
    </citation>
    <scope>NUCLEOTIDE SEQUENCE</scope>
</reference>
<organism evidence="1">
    <name type="scientific">Mammaliicoccus phage MSShimriz1</name>
    <dbReference type="NCBI Taxonomy" id="3230127"/>
    <lineage>
        <taxon>Viruses</taxon>
    </lineage>
</organism>
<proteinExistence type="predicted"/>
<protein>
    <submittedName>
        <fullName evidence="1">Uncharacterized protein</fullName>
    </submittedName>
</protein>
<sequence length="64" mass="7678">MKTVRILKNIEVTLAPIHDEINCGQYFDKYYTNVYKNITVTKIHKQIEKDVYDRKYLIDAIEVK</sequence>
<evidence type="ECO:0000313" key="1">
    <source>
        <dbReference type="EMBL" id="XCH45242.1"/>
    </source>
</evidence>
<name>A0AAU8GSG9_9VIRU</name>
<accession>A0AAU8GSG9</accession>
<dbReference type="EMBL" id="PP931174">
    <property type="protein sequence ID" value="XCH45242.1"/>
    <property type="molecule type" value="Genomic_DNA"/>
</dbReference>